<dbReference type="EMBL" id="BMGY01000020">
    <property type="protein sequence ID" value="GGH86534.1"/>
    <property type="molecule type" value="Genomic_DNA"/>
</dbReference>
<name>A0ABQ2A8T2_9BACT</name>
<dbReference type="Proteomes" id="UP000637774">
    <property type="component" value="Unassembled WGS sequence"/>
</dbReference>
<feature type="compositionally biased region" description="Basic and acidic residues" evidence="1">
    <location>
        <begin position="1"/>
        <end position="14"/>
    </location>
</feature>
<comment type="caution">
    <text evidence="2">The sequence shown here is derived from an EMBL/GenBank/DDBJ whole genome shotgun (WGS) entry which is preliminary data.</text>
</comment>
<gene>
    <name evidence="2" type="ORF">GCM10011495_23330</name>
</gene>
<sequence length="79" mass="8014">MEKVKEESDGRDKPPLLSGSGGKSNGVAQVGPALLHRHGPGRYRAARLPAQGIAAQALKSPSNRTVAGASCGPAKGRVS</sequence>
<reference evidence="3" key="1">
    <citation type="journal article" date="2019" name="Int. J. Syst. Evol. Microbiol.">
        <title>The Global Catalogue of Microorganisms (GCM) 10K type strain sequencing project: providing services to taxonomists for standard genome sequencing and annotation.</title>
        <authorList>
            <consortium name="The Broad Institute Genomics Platform"/>
            <consortium name="The Broad Institute Genome Sequencing Center for Infectious Disease"/>
            <person name="Wu L."/>
            <person name="Ma J."/>
        </authorList>
    </citation>
    <scope>NUCLEOTIDE SEQUENCE [LARGE SCALE GENOMIC DNA]</scope>
    <source>
        <strain evidence="3">CGMCC 1.14966</strain>
    </source>
</reference>
<organism evidence="2 3">
    <name type="scientific">Hymenobacter frigidus</name>
    <dbReference type="NCBI Taxonomy" id="1524095"/>
    <lineage>
        <taxon>Bacteria</taxon>
        <taxon>Pseudomonadati</taxon>
        <taxon>Bacteroidota</taxon>
        <taxon>Cytophagia</taxon>
        <taxon>Cytophagales</taxon>
        <taxon>Hymenobacteraceae</taxon>
        <taxon>Hymenobacter</taxon>
    </lineage>
</organism>
<proteinExistence type="predicted"/>
<evidence type="ECO:0000313" key="3">
    <source>
        <dbReference type="Proteomes" id="UP000637774"/>
    </source>
</evidence>
<feature type="region of interest" description="Disordered" evidence="1">
    <location>
        <begin position="56"/>
        <end position="79"/>
    </location>
</feature>
<evidence type="ECO:0000256" key="1">
    <source>
        <dbReference type="SAM" id="MobiDB-lite"/>
    </source>
</evidence>
<evidence type="ECO:0000313" key="2">
    <source>
        <dbReference type="EMBL" id="GGH86534.1"/>
    </source>
</evidence>
<protein>
    <submittedName>
        <fullName evidence="2">Uncharacterized protein</fullName>
    </submittedName>
</protein>
<feature type="region of interest" description="Disordered" evidence="1">
    <location>
        <begin position="1"/>
        <end position="41"/>
    </location>
</feature>
<accession>A0ABQ2A8T2</accession>
<keyword evidence="3" id="KW-1185">Reference proteome</keyword>